<dbReference type="EMBL" id="DQID01000154">
    <property type="protein sequence ID" value="HCT14275.1"/>
    <property type="molecule type" value="Genomic_DNA"/>
</dbReference>
<feature type="region of interest" description="Disordered" evidence="5">
    <location>
        <begin position="160"/>
        <end position="213"/>
    </location>
</feature>
<dbReference type="GO" id="GO:0008234">
    <property type="term" value="F:cysteine-type peptidase activity"/>
    <property type="evidence" value="ECO:0007669"/>
    <property type="project" value="UniProtKB-KW"/>
</dbReference>
<evidence type="ECO:0000313" key="8">
    <source>
        <dbReference type="Proteomes" id="UP000261739"/>
    </source>
</evidence>
<dbReference type="PANTHER" id="PTHR47359">
    <property type="entry name" value="PEPTIDOGLYCAN DL-ENDOPEPTIDASE CWLO"/>
    <property type="match status" value="1"/>
</dbReference>
<dbReference type="PROSITE" id="PS51935">
    <property type="entry name" value="NLPC_P60"/>
    <property type="match status" value="1"/>
</dbReference>
<dbReference type="GO" id="GO:0006508">
    <property type="term" value="P:proteolysis"/>
    <property type="evidence" value="ECO:0007669"/>
    <property type="project" value="UniProtKB-KW"/>
</dbReference>
<dbReference type="Gene3D" id="3.90.1720.10">
    <property type="entry name" value="endopeptidase domain like (from Nostoc punctiforme)"/>
    <property type="match status" value="1"/>
</dbReference>
<comment type="caution">
    <text evidence="7">The sequence shown here is derived from an EMBL/GenBank/DDBJ whole genome shotgun (WGS) entry which is preliminary data.</text>
</comment>
<feature type="domain" description="NlpC/P60" evidence="6">
    <location>
        <begin position="210"/>
        <end position="324"/>
    </location>
</feature>
<sequence length="324" mass="31671">MIDIPSLVAPLSRLVPGPAVAGDGPVAQLAAGDLPALVDALPAAAEAAVTGTAGTAVTRTLTEAGRRAVTVLDLSDDLEKLADEAVTAVGRAAGDITVIAGQCVRQLVALVVGAPLSPATAVAAGAVAAEHRGRAEARLTALGGELEALTARIGVVDAQLPEPPAGPGAIEAAPPDAPAGSPPGVPPAEPPITPEAAPAAASADIPGAPTPQAGAAVEAAQSALGTPYVWGGTTPGAGMDCSGLTQWAYAQAGVDIPRTADAQAVGPQVPADQLAPGDLAVWDGHVAMITGDGMMIEAGDPVQQSPVRTENIGMGFLGFYRPTG</sequence>
<feature type="compositionally biased region" description="Pro residues" evidence="5">
    <location>
        <begin position="175"/>
        <end position="193"/>
    </location>
</feature>
<keyword evidence="2" id="KW-0645">Protease</keyword>
<evidence type="ECO:0000256" key="4">
    <source>
        <dbReference type="ARBA" id="ARBA00022807"/>
    </source>
</evidence>
<name>A0A3D4SYY0_9CORY</name>
<dbReference type="AlphaFoldDB" id="A0A3D4SYY0"/>
<evidence type="ECO:0000256" key="2">
    <source>
        <dbReference type="ARBA" id="ARBA00022670"/>
    </source>
</evidence>
<feature type="compositionally biased region" description="Low complexity" evidence="5">
    <location>
        <begin position="194"/>
        <end position="213"/>
    </location>
</feature>
<evidence type="ECO:0000313" key="7">
    <source>
        <dbReference type="EMBL" id="HCT14275.1"/>
    </source>
</evidence>
<reference evidence="7 8" key="1">
    <citation type="journal article" date="2018" name="Nat. Biotechnol.">
        <title>A standardized bacterial taxonomy based on genome phylogeny substantially revises the tree of life.</title>
        <authorList>
            <person name="Parks D.H."/>
            <person name="Chuvochina M."/>
            <person name="Waite D.W."/>
            <person name="Rinke C."/>
            <person name="Skarshewski A."/>
            <person name="Chaumeil P.A."/>
            <person name="Hugenholtz P."/>
        </authorList>
    </citation>
    <scope>NUCLEOTIDE SEQUENCE [LARGE SCALE GENOMIC DNA]</scope>
    <source>
        <strain evidence="7">UBA11247</strain>
    </source>
</reference>
<evidence type="ECO:0000256" key="3">
    <source>
        <dbReference type="ARBA" id="ARBA00022801"/>
    </source>
</evidence>
<organism evidence="7 8">
    <name type="scientific">Corynebacterium nuruki</name>
    <dbReference type="NCBI Taxonomy" id="1032851"/>
    <lineage>
        <taxon>Bacteria</taxon>
        <taxon>Bacillati</taxon>
        <taxon>Actinomycetota</taxon>
        <taxon>Actinomycetes</taxon>
        <taxon>Mycobacteriales</taxon>
        <taxon>Corynebacteriaceae</taxon>
        <taxon>Corynebacterium</taxon>
    </lineage>
</organism>
<accession>A0A3D4SYY0</accession>
<dbReference type="InterPro" id="IPR038765">
    <property type="entry name" value="Papain-like_cys_pep_sf"/>
</dbReference>
<dbReference type="SUPFAM" id="SSF54001">
    <property type="entry name" value="Cysteine proteinases"/>
    <property type="match status" value="1"/>
</dbReference>
<dbReference type="STRING" id="863239.GCA_000213935_01856"/>
<keyword evidence="3" id="KW-0378">Hydrolase</keyword>
<keyword evidence="4" id="KW-0788">Thiol protease</keyword>
<protein>
    <recommendedName>
        <fullName evidence="6">NlpC/P60 domain-containing protein</fullName>
    </recommendedName>
</protein>
<dbReference type="Proteomes" id="UP000261739">
    <property type="component" value="Unassembled WGS sequence"/>
</dbReference>
<evidence type="ECO:0000256" key="5">
    <source>
        <dbReference type="SAM" id="MobiDB-lite"/>
    </source>
</evidence>
<evidence type="ECO:0000256" key="1">
    <source>
        <dbReference type="ARBA" id="ARBA00007074"/>
    </source>
</evidence>
<dbReference type="InterPro" id="IPR000064">
    <property type="entry name" value="NLP_P60_dom"/>
</dbReference>
<dbReference type="Pfam" id="PF00877">
    <property type="entry name" value="NLPC_P60"/>
    <property type="match status" value="1"/>
</dbReference>
<evidence type="ECO:0000259" key="6">
    <source>
        <dbReference type="PROSITE" id="PS51935"/>
    </source>
</evidence>
<comment type="similarity">
    <text evidence="1">Belongs to the peptidase C40 family.</text>
</comment>
<dbReference type="InterPro" id="IPR051794">
    <property type="entry name" value="PG_Endopeptidase_C40"/>
</dbReference>
<dbReference type="PANTHER" id="PTHR47359:SF3">
    <property type="entry name" value="NLP_P60 DOMAIN-CONTAINING PROTEIN-RELATED"/>
    <property type="match status" value="1"/>
</dbReference>
<proteinExistence type="inferred from homology"/>
<gene>
    <name evidence="7" type="ORF">DIW82_05635</name>
</gene>